<accession>A0A8J5MJL4</accession>
<protein>
    <submittedName>
        <fullName evidence="2">Putative JHE-like carboxylesterase 1-like</fullName>
    </submittedName>
</protein>
<sequence>MWTNFAATGNPTPDGSLGFTWEPATEDNLHYASLVLPPVMKPDRRQKVRVFHASLPTKLNALLNAEVVVVDGDEARQTPQREEKSHSAQDEL</sequence>
<keyword evidence="3" id="KW-1185">Reference proteome</keyword>
<evidence type="ECO:0000313" key="2">
    <source>
        <dbReference type="EMBL" id="KAG7153844.1"/>
    </source>
</evidence>
<organism evidence="2 3">
    <name type="scientific">Homarus americanus</name>
    <name type="common">American lobster</name>
    <dbReference type="NCBI Taxonomy" id="6706"/>
    <lineage>
        <taxon>Eukaryota</taxon>
        <taxon>Metazoa</taxon>
        <taxon>Ecdysozoa</taxon>
        <taxon>Arthropoda</taxon>
        <taxon>Crustacea</taxon>
        <taxon>Multicrustacea</taxon>
        <taxon>Malacostraca</taxon>
        <taxon>Eumalacostraca</taxon>
        <taxon>Eucarida</taxon>
        <taxon>Decapoda</taxon>
        <taxon>Pleocyemata</taxon>
        <taxon>Astacidea</taxon>
        <taxon>Nephropoidea</taxon>
        <taxon>Nephropidae</taxon>
        <taxon>Homarus</taxon>
    </lineage>
</organism>
<dbReference type="AlphaFoldDB" id="A0A8J5MJL4"/>
<comment type="caution">
    <text evidence="2">The sequence shown here is derived from an EMBL/GenBank/DDBJ whole genome shotgun (WGS) entry which is preliminary data.</text>
</comment>
<dbReference type="Proteomes" id="UP000747542">
    <property type="component" value="Unassembled WGS sequence"/>
</dbReference>
<evidence type="ECO:0000256" key="1">
    <source>
        <dbReference type="SAM" id="MobiDB-lite"/>
    </source>
</evidence>
<reference evidence="2" key="1">
    <citation type="journal article" date="2021" name="Sci. Adv.">
        <title>The American lobster genome reveals insights on longevity, neural, and immune adaptations.</title>
        <authorList>
            <person name="Polinski J.M."/>
            <person name="Zimin A.V."/>
            <person name="Clark K.F."/>
            <person name="Kohn A.B."/>
            <person name="Sadowski N."/>
            <person name="Timp W."/>
            <person name="Ptitsyn A."/>
            <person name="Khanna P."/>
            <person name="Romanova D.Y."/>
            <person name="Williams P."/>
            <person name="Greenwood S.J."/>
            <person name="Moroz L.L."/>
            <person name="Walt D.R."/>
            <person name="Bodnar A.G."/>
        </authorList>
    </citation>
    <scope>NUCLEOTIDE SEQUENCE</scope>
    <source>
        <strain evidence="2">GMGI-L3</strain>
    </source>
</reference>
<dbReference type="SUPFAM" id="SSF53474">
    <property type="entry name" value="alpha/beta-Hydrolases"/>
    <property type="match status" value="1"/>
</dbReference>
<feature type="region of interest" description="Disordered" evidence="1">
    <location>
        <begin position="73"/>
        <end position="92"/>
    </location>
</feature>
<dbReference type="InterPro" id="IPR029058">
    <property type="entry name" value="AB_hydrolase_fold"/>
</dbReference>
<dbReference type="Gene3D" id="3.40.50.1820">
    <property type="entry name" value="alpha/beta hydrolase"/>
    <property type="match status" value="1"/>
</dbReference>
<name>A0A8J5MJL4_HOMAM</name>
<gene>
    <name evidence="2" type="ORF">Hamer_G017657</name>
</gene>
<proteinExistence type="predicted"/>
<evidence type="ECO:0000313" key="3">
    <source>
        <dbReference type="Proteomes" id="UP000747542"/>
    </source>
</evidence>
<dbReference type="EMBL" id="JAHLQT010046276">
    <property type="protein sequence ID" value="KAG7153844.1"/>
    <property type="molecule type" value="Genomic_DNA"/>
</dbReference>